<dbReference type="OrthoDB" id="5241801at2"/>
<dbReference type="InParanoid" id="C7QIT6"/>
<evidence type="ECO:0000313" key="4">
    <source>
        <dbReference type="EMBL" id="ACU76986.1"/>
    </source>
</evidence>
<dbReference type="KEGG" id="cai:Caci_8163"/>
<evidence type="ECO:0000259" key="3">
    <source>
        <dbReference type="Pfam" id="PF00296"/>
    </source>
</evidence>
<organism evidence="4 5">
    <name type="scientific">Catenulispora acidiphila (strain DSM 44928 / JCM 14897 / NBRC 102108 / NRRL B-24433 / ID139908)</name>
    <dbReference type="NCBI Taxonomy" id="479433"/>
    <lineage>
        <taxon>Bacteria</taxon>
        <taxon>Bacillati</taxon>
        <taxon>Actinomycetota</taxon>
        <taxon>Actinomycetes</taxon>
        <taxon>Catenulisporales</taxon>
        <taxon>Catenulisporaceae</taxon>
        <taxon>Catenulispora</taxon>
    </lineage>
</organism>
<keyword evidence="5" id="KW-1185">Reference proteome</keyword>
<accession>C7QIT6</accession>
<dbReference type="Pfam" id="PF00296">
    <property type="entry name" value="Bac_luciferase"/>
    <property type="match status" value="1"/>
</dbReference>
<protein>
    <submittedName>
        <fullName evidence="4">Luciferase-like monooxygenase</fullName>
    </submittedName>
</protein>
<dbReference type="InterPro" id="IPR050766">
    <property type="entry name" value="Bact_Lucif_Oxidored"/>
</dbReference>
<dbReference type="Proteomes" id="UP000000851">
    <property type="component" value="Chromosome"/>
</dbReference>
<evidence type="ECO:0000313" key="5">
    <source>
        <dbReference type="Proteomes" id="UP000000851"/>
    </source>
</evidence>
<dbReference type="GO" id="GO:0005829">
    <property type="term" value="C:cytosol"/>
    <property type="evidence" value="ECO:0007669"/>
    <property type="project" value="TreeGrafter"/>
</dbReference>
<keyword evidence="1" id="KW-0560">Oxidoreductase</keyword>
<dbReference type="STRING" id="479433.Caci_8163"/>
<evidence type="ECO:0000256" key="2">
    <source>
        <dbReference type="ARBA" id="ARBA00023033"/>
    </source>
</evidence>
<dbReference type="PANTHER" id="PTHR30137">
    <property type="entry name" value="LUCIFERASE-LIKE MONOOXYGENASE"/>
    <property type="match status" value="1"/>
</dbReference>
<dbReference type="RefSeq" id="WP_015796711.1">
    <property type="nucleotide sequence ID" value="NC_013131.1"/>
</dbReference>
<reference evidence="4 5" key="1">
    <citation type="journal article" date="2009" name="Stand. Genomic Sci.">
        <title>Complete genome sequence of Catenulispora acidiphila type strain (ID 139908).</title>
        <authorList>
            <person name="Copeland A."/>
            <person name="Lapidus A."/>
            <person name="Glavina Del Rio T."/>
            <person name="Nolan M."/>
            <person name="Lucas S."/>
            <person name="Chen F."/>
            <person name="Tice H."/>
            <person name="Cheng J.F."/>
            <person name="Bruce D."/>
            <person name="Goodwin L."/>
            <person name="Pitluck S."/>
            <person name="Mikhailova N."/>
            <person name="Pati A."/>
            <person name="Ivanova N."/>
            <person name="Mavromatis K."/>
            <person name="Chen A."/>
            <person name="Palaniappan K."/>
            <person name="Chain P."/>
            <person name="Land M."/>
            <person name="Hauser L."/>
            <person name="Chang Y.J."/>
            <person name="Jeffries C.D."/>
            <person name="Chertkov O."/>
            <person name="Brettin T."/>
            <person name="Detter J.C."/>
            <person name="Han C."/>
            <person name="Ali Z."/>
            <person name="Tindall B.J."/>
            <person name="Goker M."/>
            <person name="Bristow J."/>
            <person name="Eisen J.A."/>
            <person name="Markowitz V."/>
            <person name="Hugenholtz P."/>
            <person name="Kyrpides N.C."/>
            <person name="Klenk H.P."/>
        </authorList>
    </citation>
    <scope>NUCLEOTIDE SEQUENCE [LARGE SCALE GENOMIC DNA]</scope>
    <source>
        <strain evidence="5">DSM 44928 / JCM 14897 / NBRC 102108 / NRRL B-24433 / ID139908</strain>
    </source>
</reference>
<dbReference type="AlphaFoldDB" id="C7QIT6"/>
<dbReference type="GO" id="GO:0016705">
    <property type="term" value="F:oxidoreductase activity, acting on paired donors, with incorporation or reduction of molecular oxygen"/>
    <property type="evidence" value="ECO:0007669"/>
    <property type="project" value="InterPro"/>
</dbReference>
<dbReference type="GO" id="GO:0004497">
    <property type="term" value="F:monooxygenase activity"/>
    <property type="evidence" value="ECO:0007669"/>
    <property type="project" value="UniProtKB-KW"/>
</dbReference>
<gene>
    <name evidence="4" type="ordered locus">Caci_8163</name>
</gene>
<sequence>MKLDLLYEIDVPKPWAKPHPYGQREAEQRAYREAIEQIKLGDKLGFSTTWHVEHHFREGRSHSPAPEVIIGALSQCTEQIRLGFGVTLMPHAFTPPMRVAEKVATADILSGGRVEWGTGRSTPMEQTAFGVDRDASRAQWEEAIQAVVGMWEEEYFEFHGKYLDFPRRMVTPKPVQDPHPPCWMAATSEGSSAVAGEKGLGLLSFSILQPIHKMAEHIRLYRAAAAAPKPITRVTTNRVAAYTLVHCEESMAKCEESGIWDSVWWWYKNIAEFTAEWELPHLSQEERDKVFPYLMQQADGNFDPKSFNDHDMIVVGDPEQCYAKMLKYAELGVDQLICYVQFGYLPHESVMKTIELLGKEVLPALAKEGVEATIKPAPAPASAPAS</sequence>
<evidence type="ECO:0000256" key="1">
    <source>
        <dbReference type="ARBA" id="ARBA00023002"/>
    </source>
</evidence>
<dbReference type="InterPro" id="IPR011251">
    <property type="entry name" value="Luciferase-like_dom"/>
</dbReference>
<feature type="domain" description="Luciferase-like" evidence="3">
    <location>
        <begin position="22"/>
        <end position="335"/>
    </location>
</feature>
<keyword evidence="2 4" id="KW-0503">Monooxygenase</keyword>
<dbReference type="SUPFAM" id="SSF51679">
    <property type="entry name" value="Bacterial luciferase-like"/>
    <property type="match status" value="1"/>
</dbReference>
<dbReference type="HOGENOM" id="CLU_027853_3_0_11"/>
<proteinExistence type="predicted"/>
<dbReference type="eggNOG" id="COG2141">
    <property type="taxonomic scope" value="Bacteria"/>
</dbReference>
<dbReference type="InterPro" id="IPR036661">
    <property type="entry name" value="Luciferase-like_sf"/>
</dbReference>
<dbReference type="PANTHER" id="PTHR30137:SF8">
    <property type="entry name" value="BLR5498 PROTEIN"/>
    <property type="match status" value="1"/>
</dbReference>
<dbReference type="Gene3D" id="3.20.20.30">
    <property type="entry name" value="Luciferase-like domain"/>
    <property type="match status" value="1"/>
</dbReference>
<name>C7QIT6_CATAD</name>
<dbReference type="EMBL" id="CP001700">
    <property type="protein sequence ID" value="ACU76986.1"/>
    <property type="molecule type" value="Genomic_DNA"/>
</dbReference>